<comment type="caution">
    <text evidence="1">The sequence shown here is derived from an EMBL/GenBank/DDBJ whole genome shotgun (WGS) entry which is preliminary data.</text>
</comment>
<dbReference type="AlphaFoldDB" id="A0A438DIA1"/>
<gene>
    <name evidence="1" type="ORF">CK203_101906</name>
</gene>
<accession>A0A438DIA1</accession>
<organism evidence="1 2">
    <name type="scientific">Vitis vinifera</name>
    <name type="common">Grape</name>
    <dbReference type="NCBI Taxonomy" id="29760"/>
    <lineage>
        <taxon>Eukaryota</taxon>
        <taxon>Viridiplantae</taxon>
        <taxon>Streptophyta</taxon>
        <taxon>Embryophyta</taxon>
        <taxon>Tracheophyta</taxon>
        <taxon>Spermatophyta</taxon>
        <taxon>Magnoliopsida</taxon>
        <taxon>eudicotyledons</taxon>
        <taxon>Gunneridae</taxon>
        <taxon>Pentapetalae</taxon>
        <taxon>rosids</taxon>
        <taxon>Vitales</taxon>
        <taxon>Vitaceae</taxon>
        <taxon>Viteae</taxon>
        <taxon>Vitis</taxon>
    </lineage>
</organism>
<proteinExistence type="predicted"/>
<evidence type="ECO:0000313" key="1">
    <source>
        <dbReference type="EMBL" id="RVW35202.1"/>
    </source>
</evidence>
<protein>
    <submittedName>
        <fullName evidence="1">Uncharacterized protein</fullName>
    </submittedName>
</protein>
<evidence type="ECO:0000313" key="2">
    <source>
        <dbReference type="Proteomes" id="UP000288805"/>
    </source>
</evidence>
<dbReference type="EMBL" id="QGNW01001612">
    <property type="protein sequence ID" value="RVW35202.1"/>
    <property type="molecule type" value="Genomic_DNA"/>
</dbReference>
<reference evidence="1 2" key="1">
    <citation type="journal article" date="2018" name="PLoS Genet.">
        <title>Population sequencing reveals clonal diversity and ancestral inbreeding in the grapevine cultivar Chardonnay.</title>
        <authorList>
            <person name="Roach M.J."/>
            <person name="Johnson D.L."/>
            <person name="Bohlmann J."/>
            <person name="van Vuuren H.J."/>
            <person name="Jones S.J."/>
            <person name="Pretorius I.S."/>
            <person name="Schmidt S.A."/>
            <person name="Borneman A.R."/>
        </authorList>
    </citation>
    <scope>NUCLEOTIDE SEQUENCE [LARGE SCALE GENOMIC DNA]</scope>
    <source>
        <strain evidence="2">cv. Chardonnay</strain>
        <tissue evidence="1">Leaf</tissue>
    </source>
</reference>
<name>A0A438DIA1_VITVI</name>
<dbReference type="Proteomes" id="UP000288805">
    <property type="component" value="Unassembled WGS sequence"/>
</dbReference>
<sequence length="134" mass="15043">MEQLLQLLKSNPPATTVGSLAQLGSVFSITSCSSAPQIIDLGAFDHITSISNWFQTYIPCPDNKKDWNTGKMIGNARMQDGLYYLDEKVFKNKQVQSFGGSVSYTSAHDRIMFWHLRLGHTNFLVVLIRKLFVG</sequence>